<feature type="compositionally biased region" description="Low complexity" evidence="1">
    <location>
        <begin position="570"/>
        <end position="591"/>
    </location>
</feature>
<name>A0A4R8SJ20_9MYCO</name>
<reference evidence="5 6" key="1">
    <citation type="journal article" date="2019" name="Sci. Rep.">
        <title>Extended insight into the Mycobacterium chelonae-abscessus complex through whole genome sequencing of Mycobacterium salmoniphilum outbreak and Mycobacterium salmoniphilum-like strains.</title>
        <authorList>
            <person name="Behra P.R.K."/>
            <person name="Das S."/>
            <person name="Pettersson B.M.F."/>
            <person name="Shirreff L."/>
            <person name="DuCote T."/>
            <person name="Jacobsson K.G."/>
            <person name="Ennis D.G."/>
            <person name="Kirsebom L.A."/>
        </authorList>
    </citation>
    <scope>NUCLEOTIDE SEQUENCE [LARGE SCALE GENOMIC DNA]</scope>
    <source>
        <strain evidence="4 5">CCUG 60883</strain>
        <strain evidence="3 6">CCUG 60885</strain>
    </source>
</reference>
<dbReference type="Proteomes" id="UP000294844">
    <property type="component" value="Unassembled WGS sequence"/>
</dbReference>
<organism evidence="3 6">
    <name type="scientific">Mycobacteroides salmoniphilum</name>
    <dbReference type="NCBI Taxonomy" id="404941"/>
    <lineage>
        <taxon>Bacteria</taxon>
        <taxon>Bacillati</taxon>
        <taxon>Actinomycetota</taxon>
        <taxon>Actinomycetes</taxon>
        <taxon>Mycobacteriales</taxon>
        <taxon>Mycobacteriaceae</taxon>
        <taxon>Mycobacteroides</taxon>
    </lineage>
</organism>
<comment type="caution">
    <text evidence="3">The sequence shown here is derived from an EMBL/GenBank/DDBJ whole genome shotgun (WGS) entry which is preliminary data.</text>
</comment>
<feature type="region of interest" description="Disordered" evidence="1">
    <location>
        <begin position="485"/>
        <end position="676"/>
    </location>
</feature>
<evidence type="ECO:0000313" key="5">
    <source>
        <dbReference type="Proteomes" id="UP000294844"/>
    </source>
</evidence>
<keyword evidence="3" id="KW-0378">Hydrolase</keyword>
<evidence type="ECO:0000313" key="4">
    <source>
        <dbReference type="EMBL" id="TEA01385.1"/>
    </source>
</evidence>
<dbReference type="Pfam" id="PF00561">
    <property type="entry name" value="Abhydrolase_1"/>
    <property type="match status" value="1"/>
</dbReference>
<dbReference type="InterPro" id="IPR000073">
    <property type="entry name" value="AB_hydrolase_1"/>
</dbReference>
<dbReference type="AlphaFoldDB" id="A0A4R8SJ20"/>
<evidence type="ECO:0000256" key="1">
    <source>
        <dbReference type="SAM" id="MobiDB-lite"/>
    </source>
</evidence>
<dbReference type="Gene3D" id="3.40.50.1820">
    <property type="entry name" value="alpha/beta hydrolase"/>
    <property type="match status" value="1"/>
</dbReference>
<feature type="compositionally biased region" description="Basic and acidic residues" evidence="1">
    <location>
        <begin position="658"/>
        <end position="676"/>
    </location>
</feature>
<evidence type="ECO:0000313" key="6">
    <source>
        <dbReference type="Proteomes" id="UP000295685"/>
    </source>
</evidence>
<keyword evidence="5" id="KW-1185">Reference proteome</keyword>
<dbReference type="EC" id="3.1.1.3" evidence="3"/>
<dbReference type="GO" id="GO:0004806">
    <property type="term" value="F:triacylglycerol lipase activity"/>
    <property type="evidence" value="ECO:0007669"/>
    <property type="project" value="UniProtKB-EC"/>
</dbReference>
<sequence>MPTASHRASGIFRNSPSQHPRADRLRLLLAASLVASLVVTDEAPAALHTTPVNPVSAPITVTVESGFISLTSSSTPLGVEHGVSDSSPTLTITKRATVSLNPGVNGQGLDAVITSESVTSPSEADKLTPGSIPVVLVHGTAENEKYWDSMKTSLHDAGMKAFTFEYGQTGFQGLVGSIGQKVGLRGFGDVEVSTQQLADEVATVLDRTGAGKVDLVGHSQGGLLIKNFVAQDKSDRVANVVQLAPSTHGTTFSGLADFVGPVGNSVDINGWKPIKDAIYGAAGTLGWPSLSQQTVGSRFLEQLNKLPDTKPGVDYLVVSTKDDVVATPYKSQFITAAPGSTAVNIEAHALPGVPRDGAVDHGLNTGDVISAVTNYLKSSQTAPRSADQVKANPGTTLTRDGDTTTVSEGGKVIATVDDRSDVKQNAAKQSRESTGKATTGTTAITPSGATLEVAGRDVTLKRNGQSVSISETHGVTVANNPIEQSSSAKISPQPDHPAKANQGATAKSSPSDADTKASQAAGKPDTDKKPSAHETVGITPKIGIGANGIAGRGPTTAGGRPADHSTAGPATDSESTKTAKSSTATEKNSTTPTSAEAGAHTPNRSPGHPGSSSSLGGQQSSAAKDGAGSSGSTASRSAAGASDSKPGHSDTSPSAGVGDHKKSTTGPSHEHAAGDS</sequence>
<dbReference type="InterPro" id="IPR029058">
    <property type="entry name" value="AB_hydrolase_fold"/>
</dbReference>
<protein>
    <submittedName>
        <fullName evidence="3">Lipase</fullName>
        <ecNumber evidence="3">3.1.1.3</ecNumber>
    </submittedName>
</protein>
<dbReference type="SUPFAM" id="SSF53474">
    <property type="entry name" value="alpha/beta-Hydrolases"/>
    <property type="match status" value="1"/>
</dbReference>
<gene>
    <name evidence="3" type="primary">lip</name>
    <name evidence="4" type="ORF">CCUG60883_03915</name>
    <name evidence="3" type="ORF">CCUG60885_00694</name>
</gene>
<dbReference type="Proteomes" id="UP000295685">
    <property type="component" value="Unassembled WGS sequence"/>
</dbReference>
<feature type="compositionally biased region" description="Low complexity" evidence="1">
    <location>
        <begin position="605"/>
        <end position="644"/>
    </location>
</feature>
<dbReference type="PANTHER" id="PTHR37946">
    <property type="entry name" value="SLL1969 PROTEIN"/>
    <property type="match status" value="1"/>
</dbReference>
<evidence type="ECO:0000313" key="3">
    <source>
        <dbReference type="EMBL" id="TDZ97154.1"/>
    </source>
</evidence>
<proteinExistence type="predicted"/>
<dbReference type="EMBL" id="PECM01000010">
    <property type="protein sequence ID" value="TEA01385.1"/>
    <property type="molecule type" value="Genomic_DNA"/>
</dbReference>
<feature type="domain" description="AB hydrolase-1" evidence="2">
    <location>
        <begin position="133"/>
        <end position="245"/>
    </location>
</feature>
<feature type="region of interest" description="Disordered" evidence="1">
    <location>
        <begin position="418"/>
        <end position="443"/>
    </location>
</feature>
<evidence type="ECO:0000259" key="2">
    <source>
        <dbReference type="Pfam" id="PF00561"/>
    </source>
</evidence>
<dbReference type="EMBL" id="PECK01000002">
    <property type="protein sequence ID" value="TDZ97154.1"/>
    <property type="molecule type" value="Genomic_DNA"/>
</dbReference>
<dbReference type="PANTHER" id="PTHR37946:SF1">
    <property type="entry name" value="SLL1969 PROTEIN"/>
    <property type="match status" value="1"/>
</dbReference>
<feature type="compositionally biased region" description="Polar residues" evidence="1">
    <location>
        <begin position="502"/>
        <end position="518"/>
    </location>
</feature>
<accession>A0A4R8SJ20</accession>
<dbReference type="OrthoDB" id="8871309at2"/>
<dbReference type="RefSeq" id="WP_134144848.1">
    <property type="nucleotide sequence ID" value="NZ_PECK01000002.1"/>
</dbReference>